<dbReference type="InterPro" id="IPR045708">
    <property type="entry name" value="DUF6064"/>
</dbReference>
<accession>A0A7S8HDJ3</accession>
<feature type="transmembrane region" description="Helical" evidence="1">
    <location>
        <begin position="20"/>
        <end position="39"/>
    </location>
</feature>
<dbReference type="Pfam" id="PF19540">
    <property type="entry name" value="DUF6064"/>
    <property type="match status" value="1"/>
</dbReference>
<proteinExistence type="predicted"/>
<dbReference type="EMBL" id="CP058214">
    <property type="protein sequence ID" value="QPC44353.1"/>
    <property type="molecule type" value="Genomic_DNA"/>
</dbReference>
<organism evidence="2 3">
    <name type="scientific">Kaustia mangrovi</name>
    <dbReference type="NCBI Taxonomy" id="2593653"/>
    <lineage>
        <taxon>Bacteria</taxon>
        <taxon>Pseudomonadati</taxon>
        <taxon>Pseudomonadota</taxon>
        <taxon>Alphaproteobacteria</taxon>
        <taxon>Hyphomicrobiales</taxon>
        <taxon>Parvibaculaceae</taxon>
        <taxon>Kaustia</taxon>
    </lineage>
</organism>
<feature type="transmembrane region" description="Helical" evidence="1">
    <location>
        <begin position="165"/>
        <end position="185"/>
    </location>
</feature>
<sequence>MLPFTGPVYFSLLASYNVDLWPAQIFAYGLAIVALAMACRPFLGSGRAVNALLAASWIAIGLAFHLHRFAEINFAAPVYGALFILQGLMVLWTGTVRGAFRIGLRSDTTGLAGLALAIYALTLYPLAAWLQGHGWPMTPLVGLSGAPTTIFTIGLLLLGRGRIPYHLLAIPVLWSLIAGAHAAVLGIAEDIALPLAGLGGLALAFRRNLAARRTERRARQTG</sequence>
<keyword evidence="1" id="KW-1133">Transmembrane helix</keyword>
<dbReference type="Proteomes" id="UP000593594">
    <property type="component" value="Chromosome"/>
</dbReference>
<feature type="transmembrane region" description="Helical" evidence="1">
    <location>
        <begin position="108"/>
        <end position="127"/>
    </location>
</feature>
<protein>
    <submittedName>
        <fullName evidence="2">Uncharacterized protein</fullName>
    </submittedName>
</protein>
<feature type="transmembrane region" description="Helical" evidence="1">
    <location>
        <begin position="51"/>
        <end position="70"/>
    </location>
</feature>
<reference evidence="2 3" key="1">
    <citation type="submission" date="2020-06" db="EMBL/GenBank/DDBJ databases">
        <title>Genome sequence of 2 isolates from Red Sea Mangroves.</title>
        <authorList>
            <person name="Sefrji F."/>
            <person name="Michoud G."/>
            <person name="Merlino G."/>
            <person name="Daffonchio D."/>
        </authorList>
    </citation>
    <scope>NUCLEOTIDE SEQUENCE [LARGE SCALE GENOMIC DNA]</scope>
    <source>
        <strain evidence="2 3">R1DC25</strain>
    </source>
</reference>
<dbReference type="RefSeq" id="WP_213161720.1">
    <property type="nucleotide sequence ID" value="NZ_CP058214.1"/>
</dbReference>
<keyword evidence="3" id="KW-1185">Reference proteome</keyword>
<gene>
    <name evidence="2" type="ORF">HW532_17585</name>
</gene>
<dbReference type="KEGG" id="kmn:HW532_17585"/>
<feature type="transmembrane region" description="Helical" evidence="1">
    <location>
        <begin position="191"/>
        <end position="209"/>
    </location>
</feature>
<feature type="transmembrane region" description="Helical" evidence="1">
    <location>
        <begin position="139"/>
        <end position="158"/>
    </location>
</feature>
<evidence type="ECO:0000256" key="1">
    <source>
        <dbReference type="SAM" id="Phobius"/>
    </source>
</evidence>
<keyword evidence="1" id="KW-0812">Transmembrane</keyword>
<name>A0A7S8HDJ3_9HYPH</name>
<keyword evidence="1" id="KW-0472">Membrane</keyword>
<evidence type="ECO:0000313" key="2">
    <source>
        <dbReference type="EMBL" id="QPC44353.1"/>
    </source>
</evidence>
<feature type="transmembrane region" description="Helical" evidence="1">
    <location>
        <begin position="76"/>
        <end position="96"/>
    </location>
</feature>
<evidence type="ECO:0000313" key="3">
    <source>
        <dbReference type="Proteomes" id="UP000593594"/>
    </source>
</evidence>
<dbReference type="AlphaFoldDB" id="A0A7S8HDJ3"/>